<reference evidence="2 3" key="1">
    <citation type="journal article" date="2019" name="Mol. Ecol. Resour.">
        <title>Improving Illumina assemblies with Hi-C and long reads: an example with the North African dromedary.</title>
        <authorList>
            <person name="Elbers J.P."/>
            <person name="Rogers M.F."/>
            <person name="Perelman P.L."/>
            <person name="Proskuryakova A.A."/>
            <person name="Serdyukova N.A."/>
            <person name="Johnson W.E."/>
            <person name="Horin P."/>
            <person name="Corander J."/>
            <person name="Murphy D."/>
            <person name="Burger P.A."/>
        </authorList>
    </citation>
    <scope>NUCLEOTIDE SEQUENCE [LARGE SCALE GENOMIC DNA]</scope>
    <source>
        <strain evidence="2">Drom800</strain>
        <tissue evidence="2">Blood</tissue>
    </source>
</reference>
<evidence type="ECO:0000313" key="3">
    <source>
        <dbReference type="Proteomes" id="UP000299084"/>
    </source>
</evidence>
<organism evidence="2 3">
    <name type="scientific">Camelus dromedarius</name>
    <name type="common">Dromedary</name>
    <name type="synonym">Arabian camel</name>
    <dbReference type="NCBI Taxonomy" id="9838"/>
    <lineage>
        <taxon>Eukaryota</taxon>
        <taxon>Metazoa</taxon>
        <taxon>Chordata</taxon>
        <taxon>Craniata</taxon>
        <taxon>Vertebrata</taxon>
        <taxon>Euteleostomi</taxon>
        <taxon>Mammalia</taxon>
        <taxon>Eutheria</taxon>
        <taxon>Laurasiatheria</taxon>
        <taxon>Artiodactyla</taxon>
        <taxon>Tylopoda</taxon>
        <taxon>Camelidae</taxon>
        <taxon>Camelus</taxon>
    </lineage>
</organism>
<accession>A0A5N4CLM4</accession>
<feature type="compositionally biased region" description="Basic and acidic residues" evidence="1">
    <location>
        <begin position="23"/>
        <end position="54"/>
    </location>
</feature>
<name>A0A5N4CLM4_CAMDR</name>
<sequence length="219" mass="24064">MGHLRRQPAAASPLLLPLQSWERGAERGGEGKERKGKEVRGRKEEKGGSVRWEENTSPFWGPGCPGNMHWAGWKGQGGWNLDPRSRACLVRTLQIPETATQRFPLRDTPHDHRCHEHRPSPLVTGAQITVHIHTQTEMQAQRTGKDMLSQNELSVSHTQPGTDLPAADAQEDTSPDPIHVGCKATFTCPSCKDSQITNTQAQPLLTATCHQAGKQALPA</sequence>
<gene>
    <name evidence="2" type="ORF">Cadr_000025207</name>
</gene>
<protein>
    <submittedName>
        <fullName evidence="2">Uncharacterized protein</fullName>
    </submittedName>
</protein>
<dbReference type="Proteomes" id="UP000299084">
    <property type="component" value="Unassembled WGS sequence"/>
</dbReference>
<feature type="compositionally biased region" description="Polar residues" evidence="1">
    <location>
        <begin position="142"/>
        <end position="161"/>
    </location>
</feature>
<dbReference type="AlphaFoldDB" id="A0A5N4CLM4"/>
<proteinExistence type="predicted"/>
<keyword evidence="3" id="KW-1185">Reference proteome</keyword>
<feature type="region of interest" description="Disordered" evidence="1">
    <location>
        <begin position="142"/>
        <end position="176"/>
    </location>
</feature>
<feature type="region of interest" description="Disordered" evidence="1">
    <location>
        <begin position="1"/>
        <end position="58"/>
    </location>
</feature>
<comment type="caution">
    <text evidence="2">The sequence shown here is derived from an EMBL/GenBank/DDBJ whole genome shotgun (WGS) entry which is preliminary data.</text>
</comment>
<evidence type="ECO:0000256" key="1">
    <source>
        <dbReference type="SAM" id="MobiDB-lite"/>
    </source>
</evidence>
<feature type="compositionally biased region" description="Low complexity" evidence="1">
    <location>
        <begin position="7"/>
        <end position="22"/>
    </location>
</feature>
<dbReference type="EMBL" id="JWIN03000022">
    <property type="protein sequence ID" value="KAB1259808.1"/>
    <property type="molecule type" value="Genomic_DNA"/>
</dbReference>
<evidence type="ECO:0000313" key="2">
    <source>
        <dbReference type="EMBL" id="KAB1259808.1"/>
    </source>
</evidence>